<reference evidence="3 4" key="1">
    <citation type="submission" date="2018-10" db="EMBL/GenBank/DDBJ databases">
        <title>Sequencing the genomes of 1000 actinobacteria strains.</title>
        <authorList>
            <person name="Klenk H.-P."/>
        </authorList>
    </citation>
    <scope>NUCLEOTIDE SEQUENCE [LARGE SCALE GENOMIC DNA]</scope>
    <source>
        <strain evidence="3 4">DSM 17894</strain>
    </source>
</reference>
<dbReference type="PROSITE" id="PS51387">
    <property type="entry name" value="FAD_PCMH"/>
    <property type="match status" value="1"/>
</dbReference>
<accession>A0A495IKA7</accession>
<dbReference type="AlphaFoldDB" id="A0A495IKA7"/>
<keyword evidence="1" id="KW-0560">Oxidoreductase</keyword>
<dbReference type="InterPro" id="IPR016166">
    <property type="entry name" value="FAD-bd_PCMH"/>
</dbReference>
<dbReference type="PANTHER" id="PTHR43762:SF1">
    <property type="entry name" value="D-ARABINONO-1,4-LACTONE OXIDASE"/>
    <property type="match status" value="1"/>
</dbReference>
<dbReference type="Pfam" id="PF04030">
    <property type="entry name" value="ALO"/>
    <property type="match status" value="1"/>
</dbReference>
<dbReference type="Proteomes" id="UP000280008">
    <property type="component" value="Unassembled WGS sequence"/>
</dbReference>
<keyword evidence="4" id="KW-1185">Reference proteome</keyword>
<dbReference type="InterPro" id="IPR010031">
    <property type="entry name" value="FAD_lactone_oxidase-like"/>
</dbReference>
<dbReference type="Gene3D" id="3.30.43.10">
    <property type="entry name" value="Uridine Diphospho-n-acetylenolpyruvylglucosamine Reductase, domain 2"/>
    <property type="match status" value="1"/>
</dbReference>
<dbReference type="Gene3D" id="3.30.70.2520">
    <property type="match status" value="1"/>
</dbReference>
<evidence type="ECO:0000313" key="4">
    <source>
        <dbReference type="Proteomes" id="UP000280008"/>
    </source>
</evidence>
<evidence type="ECO:0000259" key="2">
    <source>
        <dbReference type="PROSITE" id="PS51387"/>
    </source>
</evidence>
<dbReference type="InterPro" id="IPR006094">
    <property type="entry name" value="Oxid_FAD_bind_N"/>
</dbReference>
<dbReference type="EMBL" id="RBKS01000001">
    <property type="protein sequence ID" value="RKR76229.1"/>
    <property type="molecule type" value="Genomic_DNA"/>
</dbReference>
<dbReference type="GO" id="GO:0016020">
    <property type="term" value="C:membrane"/>
    <property type="evidence" value="ECO:0007669"/>
    <property type="project" value="InterPro"/>
</dbReference>
<evidence type="ECO:0000256" key="1">
    <source>
        <dbReference type="ARBA" id="ARBA00023002"/>
    </source>
</evidence>
<dbReference type="GO" id="GO:0071949">
    <property type="term" value="F:FAD binding"/>
    <property type="evidence" value="ECO:0007669"/>
    <property type="project" value="InterPro"/>
</dbReference>
<dbReference type="Gene3D" id="1.10.45.10">
    <property type="entry name" value="Vanillyl-alcohol Oxidase, Chain A, domain 4"/>
    <property type="match status" value="1"/>
</dbReference>
<dbReference type="GO" id="GO:0080049">
    <property type="term" value="F:L-gulono-1,4-lactone dehydrogenase activity"/>
    <property type="evidence" value="ECO:0007669"/>
    <property type="project" value="TreeGrafter"/>
</dbReference>
<gene>
    <name evidence="3" type="ORF">C8E83_3394</name>
</gene>
<comment type="caution">
    <text evidence="3">The sequence shown here is derived from an EMBL/GenBank/DDBJ whole genome shotgun (WGS) entry which is preliminary data.</text>
</comment>
<dbReference type="OrthoDB" id="9800184at2"/>
<organism evidence="3 4">
    <name type="scientific">Frondihabitans australicus</name>
    <dbReference type="NCBI Taxonomy" id="386892"/>
    <lineage>
        <taxon>Bacteria</taxon>
        <taxon>Bacillati</taxon>
        <taxon>Actinomycetota</taxon>
        <taxon>Actinomycetes</taxon>
        <taxon>Micrococcales</taxon>
        <taxon>Microbacteriaceae</taxon>
        <taxon>Frondihabitans</taxon>
    </lineage>
</organism>
<sequence>MTFTAEHELNWAGTYAYGATRILNPTSIPELQDLVAHQPKIRSLGTRHSFNPVADGPGVLVTTLGLPGEVVIADDRRSAVVSSGLRYADVATELEAAGLALHNMGSLPHISVGGATATGTHGSGVGNGSLSTAVRGIEFVGADGELRWVRRGDPEFDGSVIHLGVLGPATRLELDVQPSYRVRQDVYLGVPWEAVDGPKLREVMGLGYSVSLFMNWGDDITQMWVKSRIPDNEADIEVPDEYFGAPHHSERASFIGKEDNTTPMDGSVGPWSTRLPHFKIESTPSNGDEIQAEFFVPLDRGSEALAAVRTLSARIRPLLLVTELRAIAADDYWLSETQGQDSLAIHFTFGKHPDEVEALLPQIEGVLEPFTSRPHWGKVSSLTPEQYRARYSRMPEFRALAEKHDPAAKFGGGFVDAILER</sequence>
<dbReference type="InterPro" id="IPR036318">
    <property type="entry name" value="FAD-bd_PCMH-like_sf"/>
</dbReference>
<dbReference type="PANTHER" id="PTHR43762">
    <property type="entry name" value="L-GULONOLACTONE OXIDASE"/>
    <property type="match status" value="1"/>
</dbReference>
<dbReference type="SUPFAM" id="SSF56176">
    <property type="entry name" value="FAD-binding/transporter-associated domain-like"/>
    <property type="match status" value="1"/>
</dbReference>
<dbReference type="InterPro" id="IPR016169">
    <property type="entry name" value="FAD-bd_PCMH_sub2"/>
</dbReference>
<dbReference type="GO" id="GO:0003885">
    <property type="term" value="F:D-arabinono-1,4-lactone oxidase activity"/>
    <property type="evidence" value="ECO:0007669"/>
    <property type="project" value="InterPro"/>
</dbReference>
<dbReference type="Gene3D" id="3.30.70.2530">
    <property type="match status" value="1"/>
</dbReference>
<dbReference type="Pfam" id="PF01565">
    <property type="entry name" value="FAD_binding_4"/>
    <property type="match status" value="1"/>
</dbReference>
<proteinExistence type="predicted"/>
<protein>
    <submittedName>
        <fullName evidence="3">Xylitol oxidase</fullName>
    </submittedName>
</protein>
<dbReference type="InterPro" id="IPR007173">
    <property type="entry name" value="ALO_C"/>
</dbReference>
<name>A0A495IKA7_9MICO</name>
<feature type="domain" description="FAD-binding PCMH-type" evidence="2">
    <location>
        <begin position="15"/>
        <end position="179"/>
    </location>
</feature>
<dbReference type="RefSeq" id="WP_121371228.1">
    <property type="nucleotide sequence ID" value="NZ_RBKS01000001.1"/>
</dbReference>
<evidence type="ECO:0000313" key="3">
    <source>
        <dbReference type="EMBL" id="RKR76229.1"/>
    </source>
</evidence>
<dbReference type="InterPro" id="IPR016167">
    <property type="entry name" value="FAD-bd_PCMH_sub1"/>
</dbReference>
<dbReference type="Gene3D" id="3.30.465.10">
    <property type="match status" value="1"/>
</dbReference>
<dbReference type="InterPro" id="IPR016171">
    <property type="entry name" value="Vanillyl_alc_oxidase_C-sub2"/>
</dbReference>